<evidence type="ECO:0000313" key="5">
    <source>
        <dbReference type="EMBL" id="GGX90626.1"/>
    </source>
</evidence>
<dbReference type="Pfam" id="PF00107">
    <property type="entry name" value="ADH_zinc_N"/>
    <property type="match status" value="1"/>
</dbReference>
<evidence type="ECO:0000256" key="1">
    <source>
        <dbReference type="ARBA" id="ARBA00010371"/>
    </source>
</evidence>
<dbReference type="InterPro" id="IPR013154">
    <property type="entry name" value="ADH-like_N"/>
</dbReference>
<dbReference type="AlphaFoldDB" id="A0A918NS62"/>
<dbReference type="SMART" id="SM00829">
    <property type="entry name" value="PKS_ER"/>
    <property type="match status" value="1"/>
</dbReference>
<reference evidence="5" key="1">
    <citation type="journal article" date="2014" name="Int. J. Syst. Evol. Microbiol.">
        <title>Complete genome sequence of Corynebacterium casei LMG S-19264T (=DSM 44701T), isolated from a smear-ripened cheese.</title>
        <authorList>
            <consortium name="US DOE Joint Genome Institute (JGI-PGF)"/>
            <person name="Walter F."/>
            <person name="Albersmeier A."/>
            <person name="Kalinowski J."/>
            <person name="Ruckert C."/>
        </authorList>
    </citation>
    <scope>NUCLEOTIDE SEQUENCE</scope>
    <source>
        <strain evidence="5">JCM 4790</strain>
    </source>
</reference>
<evidence type="ECO:0000256" key="2">
    <source>
        <dbReference type="ARBA" id="ARBA00022857"/>
    </source>
</evidence>
<dbReference type="SUPFAM" id="SSF51735">
    <property type="entry name" value="NAD(P)-binding Rossmann-fold domains"/>
    <property type="match status" value="1"/>
</dbReference>
<dbReference type="EMBL" id="BMVU01000028">
    <property type="protein sequence ID" value="GGX90626.1"/>
    <property type="molecule type" value="Genomic_DNA"/>
</dbReference>
<keyword evidence="6" id="KW-1185">Reference proteome</keyword>
<dbReference type="CDD" id="cd08252">
    <property type="entry name" value="AL_MDR"/>
    <property type="match status" value="1"/>
</dbReference>
<comment type="caution">
    <text evidence="5">The sequence shown here is derived from an EMBL/GenBank/DDBJ whole genome shotgun (WGS) entry which is preliminary data.</text>
</comment>
<keyword evidence="2" id="KW-0521">NADP</keyword>
<dbReference type="NCBIfam" id="TIGR02817">
    <property type="entry name" value="adh_fam_1"/>
    <property type="match status" value="1"/>
</dbReference>
<dbReference type="InterPro" id="IPR036291">
    <property type="entry name" value="NAD(P)-bd_dom_sf"/>
</dbReference>
<dbReference type="PANTHER" id="PTHR44154">
    <property type="entry name" value="QUINONE OXIDOREDUCTASE"/>
    <property type="match status" value="1"/>
</dbReference>
<accession>A0A918NS62</accession>
<dbReference type="Gene3D" id="3.90.180.10">
    <property type="entry name" value="Medium-chain alcohol dehydrogenases, catalytic domain"/>
    <property type="match status" value="1"/>
</dbReference>
<sequence>MNTPNSTRAIVAQAGPLDDPASFREVDVDLGTPRPHDLVVEVRAVSVNPVDTKVRASLRDAGSARVLGFDAAGVVVATGPEVTAFAPGDEVYYAGDVSRPGSNARYQLVDERIVGHKPASLDFAEAAAVPLTTLTAWETLFEHMGLTADSTGTLLVMAGAGGVGSMAIQLARRLTGVTVVATASRPESAEWARELGAHHVVNHHRLVEEVEKVAPQGIDHILSPFSEGNVQAYADLMNVHGQVVAIDEPEGLDTLPLKAKSQTWTWELMFSRPLHDPQSTAQREILDRAAALFDDGTLRSTLVRHLSPITADTLREAHRSVEGFGAVGKVVVSDEAADGEQG</sequence>
<dbReference type="SUPFAM" id="SSF50129">
    <property type="entry name" value="GroES-like"/>
    <property type="match status" value="1"/>
</dbReference>
<organism evidence="5 6">
    <name type="scientific">Streptomyces minutiscleroticus</name>
    <dbReference type="NCBI Taxonomy" id="68238"/>
    <lineage>
        <taxon>Bacteria</taxon>
        <taxon>Bacillati</taxon>
        <taxon>Actinomycetota</taxon>
        <taxon>Actinomycetes</taxon>
        <taxon>Kitasatosporales</taxon>
        <taxon>Streptomycetaceae</taxon>
        <taxon>Streptomyces</taxon>
    </lineage>
</organism>
<dbReference type="InterPro" id="IPR013149">
    <property type="entry name" value="ADH-like_C"/>
</dbReference>
<dbReference type="Gene3D" id="3.40.50.720">
    <property type="entry name" value="NAD(P)-binding Rossmann-like Domain"/>
    <property type="match status" value="1"/>
</dbReference>
<dbReference type="Pfam" id="PF08240">
    <property type="entry name" value="ADH_N"/>
    <property type="match status" value="1"/>
</dbReference>
<dbReference type="InterPro" id="IPR020843">
    <property type="entry name" value="ER"/>
</dbReference>
<dbReference type="RefSeq" id="WP_190192617.1">
    <property type="nucleotide sequence ID" value="NZ_BMVU01000028.1"/>
</dbReference>
<comment type="similarity">
    <text evidence="1 3">Belongs to the zinc-containing alcohol dehydrogenase family. Quinone oxidoreductase subfamily.</text>
</comment>
<evidence type="ECO:0000256" key="3">
    <source>
        <dbReference type="RuleBase" id="RU364000"/>
    </source>
</evidence>
<dbReference type="InterPro" id="IPR011032">
    <property type="entry name" value="GroES-like_sf"/>
</dbReference>
<feature type="domain" description="Enoyl reductase (ER)" evidence="4">
    <location>
        <begin position="15"/>
        <end position="332"/>
    </location>
</feature>
<keyword evidence="3" id="KW-0560">Oxidoreductase</keyword>
<dbReference type="GO" id="GO:0016491">
    <property type="term" value="F:oxidoreductase activity"/>
    <property type="evidence" value="ECO:0007669"/>
    <property type="project" value="UniProtKB-KW"/>
</dbReference>
<dbReference type="PANTHER" id="PTHR44154:SF1">
    <property type="entry name" value="QUINONE OXIDOREDUCTASE"/>
    <property type="match status" value="1"/>
</dbReference>
<proteinExistence type="inferred from homology"/>
<keyword evidence="3" id="KW-0479">Metal-binding</keyword>
<dbReference type="Proteomes" id="UP000619244">
    <property type="component" value="Unassembled WGS sequence"/>
</dbReference>
<dbReference type="GO" id="GO:0008270">
    <property type="term" value="F:zinc ion binding"/>
    <property type="evidence" value="ECO:0007669"/>
    <property type="project" value="InterPro"/>
</dbReference>
<keyword evidence="3" id="KW-0862">Zinc</keyword>
<name>A0A918NS62_9ACTN</name>
<dbReference type="InterPro" id="IPR014182">
    <property type="entry name" value="ADH_Zn_typ-1"/>
</dbReference>
<protein>
    <recommendedName>
        <fullName evidence="3">Zinc-type alcohol dehydrogenase-like protein</fullName>
    </recommendedName>
</protein>
<gene>
    <name evidence="5" type="ORF">GCM10010358_50780</name>
</gene>
<reference evidence="5" key="2">
    <citation type="submission" date="2020-09" db="EMBL/GenBank/DDBJ databases">
        <authorList>
            <person name="Sun Q."/>
            <person name="Ohkuma M."/>
        </authorList>
    </citation>
    <scope>NUCLEOTIDE SEQUENCE</scope>
    <source>
        <strain evidence="5">JCM 4790</strain>
    </source>
</reference>
<evidence type="ECO:0000259" key="4">
    <source>
        <dbReference type="SMART" id="SM00829"/>
    </source>
</evidence>
<evidence type="ECO:0000313" key="6">
    <source>
        <dbReference type="Proteomes" id="UP000619244"/>
    </source>
</evidence>
<dbReference type="InterPro" id="IPR051603">
    <property type="entry name" value="Zinc-ADH_QOR/CCCR"/>
</dbReference>